<dbReference type="GO" id="GO:0005737">
    <property type="term" value="C:cytoplasm"/>
    <property type="evidence" value="ECO:0007669"/>
    <property type="project" value="UniProtKB-ARBA"/>
</dbReference>
<dbReference type="Pfam" id="PF00651">
    <property type="entry name" value="BTB"/>
    <property type="match status" value="1"/>
</dbReference>
<protein>
    <recommendedName>
        <fullName evidence="3">BTB domain-containing protein</fullName>
    </recommendedName>
</protein>
<dbReference type="Gene3D" id="2.120.10.80">
    <property type="entry name" value="Kelch-type beta propeller"/>
    <property type="match status" value="2"/>
</dbReference>
<dbReference type="EnsemblMetazoa" id="GMOY004251-RA">
    <property type="protein sequence ID" value="GMOY004251-PA"/>
    <property type="gene ID" value="GMOY004251"/>
</dbReference>
<dbReference type="InterPro" id="IPR011333">
    <property type="entry name" value="SKP1/BTB/POZ_sf"/>
</dbReference>
<organism evidence="4 5">
    <name type="scientific">Glossina morsitans morsitans</name>
    <name type="common">Savannah tsetse fly</name>
    <dbReference type="NCBI Taxonomy" id="37546"/>
    <lineage>
        <taxon>Eukaryota</taxon>
        <taxon>Metazoa</taxon>
        <taxon>Ecdysozoa</taxon>
        <taxon>Arthropoda</taxon>
        <taxon>Hexapoda</taxon>
        <taxon>Insecta</taxon>
        <taxon>Pterygota</taxon>
        <taxon>Neoptera</taxon>
        <taxon>Endopterygota</taxon>
        <taxon>Diptera</taxon>
        <taxon>Brachycera</taxon>
        <taxon>Muscomorpha</taxon>
        <taxon>Hippoboscoidea</taxon>
        <taxon>Glossinidae</taxon>
        <taxon>Glossina</taxon>
    </lineage>
</organism>
<dbReference type="AlphaFoldDB" id="A0A1B0FK57"/>
<reference evidence="4" key="1">
    <citation type="submission" date="2020-05" db="UniProtKB">
        <authorList>
            <consortium name="EnsemblMetazoa"/>
        </authorList>
    </citation>
    <scope>IDENTIFICATION</scope>
    <source>
        <strain evidence="4">Yale</strain>
    </source>
</reference>
<dbReference type="InterPro" id="IPR000210">
    <property type="entry name" value="BTB/POZ_dom"/>
</dbReference>
<dbReference type="PANTHER" id="PTHR45632">
    <property type="entry name" value="LD33804P"/>
    <property type="match status" value="1"/>
</dbReference>
<keyword evidence="1" id="KW-0880">Kelch repeat</keyword>
<dbReference type="EMBL" id="CCAG010019613">
    <property type="status" value="NOT_ANNOTATED_CDS"/>
    <property type="molecule type" value="Genomic_DNA"/>
</dbReference>
<sequence>MVAGSIEEAEQFFAEKRKNADYRNAFFDSLNEMRINPENCDFALEVEGETIYAHRLILSVASPYFAAMFKNETKEKATGFVKLEDNGLTAVKTIVEYIYSGEIALTEENVQSVCTTSDYLQIEWVKRECVEFLKRNINVTNCLQLRRIADKPPFNELCECTHDYILKNFVILIHKKEWLELPFEVIQDLVEDNKLSVAWEDNAYKAIIKWIKYDLTKRQGYLANLMRHVRLTFVRTEFLRDHILTESMLTSDPQCSQFLSEALRYQLTPLSQRSSFWSQTTNVPTNRNATFHVLFAGGTHIKTGTEPRMCKVYDITNNKTSPISDMLDCRFENSVISLNGTVYSVGGYWGNILRTAEYYDRINKKWTYIKPMNTGRYNFGICACDNLIYAIGGFYTSRVESYNPATNKWYTCPNIPFPFNWCCRAAVINHSIYSMCMGSCARFDSREGGWYNLIEMPGGLRAATFEFMSYESSLFSIAEDCSRLDIRANRWEAIPSMLSKRFDHSAAIIADDIYVFGGASKAGEDGEYINSVERYNIHNNQWTAVDPLEVKVCRAGVAVISGDFNLD</sequence>
<keyword evidence="5" id="KW-1185">Reference proteome</keyword>
<dbReference type="InterPro" id="IPR006652">
    <property type="entry name" value="Kelch_1"/>
</dbReference>
<dbReference type="SMART" id="SM00875">
    <property type="entry name" value="BACK"/>
    <property type="match status" value="1"/>
</dbReference>
<dbReference type="STRING" id="37546.A0A1B0FK57"/>
<dbReference type="GO" id="GO:0003779">
    <property type="term" value="F:actin binding"/>
    <property type="evidence" value="ECO:0007669"/>
    <property type="project" value="UniProtKB-KW"/>
</dbReference>
<dbReference type="InterPro" id="IPR015915">
    <property type="entry name" value="Kelch-typ_b-propeller"/>
</dbReference>
<keyword evidence="2" id="KW-0677">Repeat</keyword>
<dbReference type="Proteomes" id="UP000092444">
    <property type="component" value="Unassembled WGS sequence"/>
</dbReference>
<dbReference type="Gene3D" id="1.25.40.420">
    <property type="match status" value="1"/>
</dbReference>
<name>A0A1B0FK57_GLOMM</name>
<accession>A0A1B0FK57</accession>
<proteinExistence type="predicted"/>
<dbReference type="VEuPathDB" id="VectorBase:GMOY004251"/>
<dbReference type="PhylomeDB" id="A0A1B0FK57"/>
<dbReference type="SUPFAM" id="SSF54695">
    <property type="entry name" value="POZ domain"/>
    <property type="match status" value="1"/>
</dbReference>
<dbReference type="SUPFAM" id="SSF117281">
    <property type="entry name" value="Kelch motif"/>
    <property type="match status" value="2"/>
</dbReference>
<dbReference type="FunFam" id="1.25.40.420:FF:000001">
    <property type="entry name" value="Kelch-like family member 12"/>
    <property type="match status" value="1"/>
</dbReference>
<dbReference type="Gene3D" id="3.30.710.10">
    <property type="entry name" value="Potassium Channel Kv1.1, Chain A"/>
    <property type="match status" value="1"/>
</dbReference>
<evidence type="ECO:0000313" key="4">
    <source>
        <dbReference type="EnsemblMetazoa" id="GMOY004251-PA"/>
    </source>
</evidence>
<dbReference type="SMART" id="SM00612">
    <property type="entry name" value="Kelch"/>
    <property type="match status" value="5"/>
</dbReference>
<feature type="domain" description="BTB" evidence="3">
    <location>
        <begin position="40"/>
        <end position="107"/>
    </location>
</feature>
<evidence type="ECO:0000313" key="5">
    <source>
        <dbReference type="Proteomes" id="UP000092444"/>
    </source>
</evidence>
<dbReference type="InterPro" id="IPR011705">
    <property type="entry name" value="BACK"/>
</dbReference>
<dbReference type="PROSITE" id="PS50097">
    <property type="entry name" value="BTB"/>
    <property type="match status" value="1"/>
</dbReference>
<dbReference type="SMART" id="SM00225">
    <property type="entry name" value="BTB"/>
    <property type="match status" value="1"/>
</dbReference>
<evidence type="ECO:0000256" key="2">
    <source>
        <dbReference type="ARBA" id="ARBA00022737"/>
    </source>
</evidence>
<dbReference type="PANTHER" id="PTHR45632:SF17">
    <property type="entry name" value="KELCH-LIKE PROTEIN 31"/>
    <property type="match status" value="1"/>
</dbReference>
<dbReference type="Pfam" id="PF07707">
    <property type="entry name" value="BACK"/>
    <property type="match status" value="1"/>
</dbReference>
<evidence type="ECO:0000259" key="3">
    <source>
        <dbReference type="PROSITE" id="PS50097"/>
    </source>
</evidence>
<dbReference type="Pfam" id="PF01344">
    <property type="entry name" value="Kelch_1"/>
    <property type="match status" value="3"/>
</dbReference>
<evidence type="ECO:0000256" key="1">
    <source>
        <dbReference type="ARBA" id="ARBA00022441"/>
    </source>
</evidence>